<accession>A0A8H3CU73</accession>
<evidence type="ECO:0000313" key="2">
    <source>
        <dbReference type="Proteomes" id="UP000663861"/>
    </source>
</evidence>
<gene>
    <name evidence="1" type="ORF">RDB_LOCUS120396</name>
</gene>
<name>A0A8H3CU73_9AGAM</name>
<sequence length="330" mass="37864">MIKAHPLASLVEALGFNPELRGTDSNEVSQHVVKFLENCPFPDVQTVPKWPWIADTIETEVTLQEIDNLFCANLVDIDDRAFHWRCDIEKQLLIPILSERTQSNELDPDDLNSEVIFKLTVKGSAPPLKTIGPLTRFLLRADTIFRQIREDPKINEEFVYYPYLTSTFGSYYWVDDELLKVTPSSYHRHELAEKVSRALLKGIEMVGASHLELAVMGDVFVCGRCRLQKVKSWQGMVQHYLDEIRSWSVSLLVYPRFKTLHPTGYYNAHSITCSIDNSPLTRVATDQEVTEMNMESVQLDNPISCIPCKNYARMYVSTNMEAMECHLERA</sequence>
<comment type="caution">
    <text evidence="1">The sequence shown here is derived from an EMBL/GenBank/DDBJ whole genome shotgun (WGS) entry which is preliminary data.</text>
</comment>
<proteinExistence type="predicted"/>
<organism evidence="1 2">
    <name type="scientific">Rhizoctonia solani</name>
    <dbReference type="NCBI Taxonomy" id="456999"/>
    <lineage>
        <taxon>Eukaryota</taxon>
        <taxon>Fungi</taxon>
        <taxon>Dikarya</taxon>
        <taxon>Basidiomycota</taxon>
        <taxon>Agaricomycotina</taxon>
        <taxon>Agaricomycetes</taxon>
        <taxon>Cantharellales</taxon>
        <taxon>Ceratobasidiaceae</taxon>
        <taxon>Rhizoctonia</taxon>
    </lineage>
</organism>
<evidence type="ECO:0000313" key="1">
    <source>
        <dbReference type="EMBL" id="CAE6499277.1"/>
    </source>
</evidence>
<reference evidence="1" key="1">
    <citation type="submission" date="2021-01" db="EMBL/GenBank/DDBJ databases">
        <authorList>
            <person name="Kaushik A."/>
        </authorList>
    </citation>
    <scope>NUCLEOTIDE SEQUENCE</scope>
    <source>
        <strain evidence="1">AG4-RS23</strain>
    </source>
</reference>
<protein>
    <submittedName>
        <fullName evidence="1">Uncharacterized protein</fullName>
    </submittedName>
</protein>
<dbReference type="AlphaFoldDB" id="A0A8H3CU73"/>
<dbReference type="Proteomes" id="UP000663861">
    <property type="component" value="Unassembled WGS sequence"/>
</dbReference>
<dbReference type="EMBL" id="CAJMWY010003137">
    <property type="protein sequence ID" value="CAE6499277.1"/>
    <property type="molecule type" value="Genomic_DNA"/>
</dbReference>